<protein>
    <submittedName>
        <fullName evidence="2">Uncharacterized protein</fullName>
    </submittedName>
</protein>
<organism evidence="2 3">
    <name type="scientific">Trachymyrmex cornetzi</name>
    <dbReference type="NCBI Taxonomy" id="471704"/>
    <lineage>
        <taxon>Eukaryota</taxon>
        <taxon>Metazoa</taxon>
        <taxon>Ecdysozoa</taxon>
        <taxon>Arthropoda</taxon>
        <taxon>Hexapoda</taxon>
        <taxon>Insecta</taxon>
        <taxon>Pterygota</taxon>
        <taxon>Neoptera</taxon>
        <taxon>Endopterygota</taxon>
        <taxon>Hymenoptera</taxon>
        <taxon>Apocrita</taxon>
        <taxon>Aculeata</taxon>
        <taxon>Formicoidea</taxon>
        <taxon>Formicidae</taxon>
        <taxon>Myrmicinae</taxon>
        <taxon>Trachymyrmex</taxon>
    </lineage>
</organism>
<name>A0A151IVE3_9HYME</name>
<gene>
    <name evidence="2" type="ORF">ALC57_16362</name>
</gene>
<feature type="coiled-coil region" evidence="1">
    <location>
        <begin position="57"/>
        <end position="96"/>
    </location>
</feature>
<dbReference type="AlphaFoldDB" id="A0A151IVE3"/>
<evidence type="ECO:0000256" key="1">
    <source>
        <dbReference type="SAM" id="Coils"/>
    </source>
</evidence>
<keyword evidence="3" id="KW-1185">Reference proteome</keyword>
<evidence type="ECO:0000313" key="2">
    <source>
        <dbReference type="EMBL" id="KYN11482.1"/>
    </source>
</evidence>
<sequence>MKETEGRIREILLVIEKERGKERTVRGWWDRECREKKKGVRRVLKEWRKGNEEGMEYRKEIREYKELCEAKKRKENERWERKVEGARNECQVWEIVNGERKKRKGIYNGIEMKEWEEYFK</sequence>
<reference evidence="2 3" key="1">
    <citation type="submission" date="2015-09" db="EMBL/GenBank/DDBJ databases">
        <title>Trachymyrmex cornetzi WGS genome.</title>
        <authorList>
            <person name="Nygaard S."/>
            <person name="Hu H."/>
            <person name="Boomsma J."/>
            <person name="Zhang G."/>
        </authorList>
    </citation>
    <scope>NUCLEOTIDE SEQUENCE [LARGE SCALE GENOMIC DNA]</scope>
    <source>
        <strain evidence="2">Tcor2-1</strain>
        <tissue evidence="2">Whole body</tissue>
    </source>
</reference>
<proteinExistence type="predicted"/>
<accession>A0A151IVE3</accession>
<evidence type="ECO:0000313" key="3">
    <source>
        <dbReference type="Proteomes" id="UP000078492"/>
    </source>
</evidence>
<keyword evidence="1" id="KW-0175">Coiled coil</keyword>
<dbReference type="Proteomes" id="UP000078492">
    <property type="component" value="Unassembled WGS sequence"/>
</dbReference>
<dbReference type="EMBL" id="KQ980907">
    <property type="protein sequence ID" value="KYN11482.1"/>
    <property type="molecule type" value="Genomic_DNA"/>
</dbReference>